<organism evidence="2 3">
    <name type="scientific">Pyxicephalus adspersus</name>
    <name type="common">African bullfrog</name>
    <dbReference type="NCBI Taxonomy" id="30357"/>
    <lineage>
        <taxon>Eukaryota</taxon>
        <taxon>Metazoa</taxon>
        <taxon>Chordata</taxon>
        <taxon>Craniata</taxon>
        <taxon>Vertebrata</taxon>
        <taxon>Euteleostomi</taxon>
        <taxon>Amphibia</taxon>
        <taxon>Batrachia</taxon>
        <taxon>Anura</taxon>
        <taxon>Neobatrachia</taxon>
        <taxon>Ranoidea</taxon>
        <taxon>Pyxicephalidae</taxon>
        <taxon>Pyxicephalinae</taxon>
        <taxon>Pyxicephalus</taxon>
    </lineage>
</organism>
<name>A0AAV2ZJ63_PYXAD</name>
<evidence type="ECO:0000313" key="3">
    <source>
        <dbReference type="Proteomes" id="UP001181693"/>
    </source>
</evidence>
<accession>A0AAV2ZJ63</accession>
<keyword evidence="1" id="KW-0732">Signal</keyword>
<dbReference type="EMBL" id="DYDO01006086">
    <property type="protein sequence ID" value="DBA13428.1"/>
    <property type="molecule type" value="Genomic_DNA"/>
</dbReference>
<feature type="chain" id="PRO_5043382699" description="Secreted protein" evidence="1">
    <location>
        <begin position="22"/>
        <end position="104"/>
    </location>
</feature>
<evidence type="ECO:0008006" key="4">
    <source>
        <dbReference type="Google" id="ProtNLM"/>
    </source>
</evidence>
<evidence type="ECO:0000256" key="1">
    <source>
        <dbReference type="SAM" id="SignalP"/>
    </source>
</evidence>
<comment type="caution">
    <text evidence="2">The sequence shown here is derived from an EMBL/GenBank/DDBJ whole genome shotgun (WGS) entry which is preliminary data.</text>
</comment>
<sequence>MLTVLRLSFYGSLFVWTLSRCDIISCLFLKLEDIGANVVIQLYSLKNISANILKKNSSPSYHYEWQLYKPKQLLCWEYSSATKPWKTINTTTMQHGNIHNTSSK</sequence>
<keyword evidence="3" id="KW-1185">Reference proteome</keyword>
<proteinExistence type="predicted"/>
<reference evidence="2" key="1">
    <citation type="thesis" date="2020" institute="ProQuest LLC" country="789 East Eisenhower Parkway, Ann Arbor, MI, USA">
        <title>Comparative Genomics and Chromosome Evolution.</title>
        <authorList>
            <person name="Mudd A.B."/>
        </authorList>
    </citation>
    <scope>NUCLEOTIDE SEQUENCE</scope>
    <source>
        <strain evidence="2">1538</strain>
        <tissue evidence="2">Blood</tissue>
    </source>
</reference>
<feature type="signal peptide" evidence="1">
    <location>
        <begin position="1"/>
        <end position="21"/>
    </location>
</feature>
<gene>
    <name evidence="2" type="ORF">GDO54_018626</name>
</gene>
<dbReference type="Proteomes" id="UP001181693">
    <property type="component" value="Unassembled WGS sequence"/>
</dbReference>
<dbReference type="AlphaFoldDB" id="A0AAV2ZJ63"/>
<evidence type="ECO:0000313" key="2">
    <source>
        <dbReference type="EMBL" id="DBA13428.1"/>
    </source>
</evidence>
<protein>
    <recommendedName>
        <fullName evidence="4">Secreted protein</fullName>
    </recommendedName>
</protein>